<sequence length="106" mass="12945">MDLTNPIPPKKDEKTQLLEIIHQKFNEKVYWDKPTDKLLILARTYCFWLFHETYPEYKPIKAQIKLNKNTVKVIIDRKSEKERKQIDEHIELYQWKEDNYGSPHDD</sequence>
<organism evidence="1">
    <name type="scientific">Megaviridae environmental sample</name>
    <dbReference type="NCBI Taxonomy" id="1737588"/>
    <lineage>
        <taxon>Viruses</taxon>
        <taxon>Varidnaviria</taxon>
        <taxon>Bamfordvirae</taxon>
        <taxon>Nucleocytoviricota</taxon>
        <taxon>Megaviricetes</taxon>
        <taxon>Imitervirales</taxon>
        <taxon>Mimiviridae</taxon>
        <taxon>environmental samples</taxon>
    </lineage>
</organism>
<accession>A0A5J6VLK6</accession>
<protein>
    <submittedName>
        <fullName evidence="1">Uncharacterized protein</fullName>
    </submittedName>
</protein>
<dbReference type="EMBL" id="MN448297">
    <property type="protein sequence ID" value="QFG75032.1"/>
    <property type="molecule type" value="Genomic_DNA"/>
</dbReference>
<reference evidence="1" key="1">
    <citation type="journal article" date="2019" name="Philos. Trans. R. Soc. Lond., B, Biol. Sci.">
        <title>Targeted metagenomic recovery of four divergent viruses reveals shared and distinctive characteristics of giant viruses of marine eukaryotes.</title>
        <authorList>
            <person name="Needham D.M."/>
            <person name="Poirier C."/>
            <person name="Hehenberger E."/>
            <person name="Jimenez V."/>
            <person name="Swalwell J.E."/>
            <person name="Santoro A.E."/>
            <person name="Worden A.Z."/>
        </authorList>
    </citation>
    <scope>NUCLEOTIDE SEQUENCE</scope>
    <source>
        <strain evidence="1">OPacV-421</strain>
    </source>
</reference>
<evidence type="ECO:0000313" key="1">
    <source>
        <dbReference type="EMBL" id="QFG75032.1"/>
    </source>
</evidence>
<proteinExistence type="predicted"/>
<name>A0A5J6VLK6_9VIRU</name>